<evidence type="ECO:0000313" key="1">
    <source>
        <dbReference type="Proteomes" id="UP000095280"/>
    </source>
</evidence>
<proteinExistence type="predicted"/>
<evidence type="ECO:0000313" key="2">
    <source>
        <dbReference type="WBParaSite" id="maker-unitig_16876-snap-gene-0.2-mRNA-1"/>
    </source>
</evidence>
<accession>A0A1I8F2W4</accession>
<keyword evidence="1" id="KW-1185">Reference proteome</keyword>
<dbReference type="WBParaSite" id="maker-unitig_16876-snap-gene-0.2-mRNA-1">
    <property type="protein sequence ID" value="maker-unitig_16876-snap-gene-0.2-mRNA-1"/>
    <property type="gene ID" value="maker-unitig_16876-snap-gene-0.2"/>
</dbReference>
<dbReference type="Proteomes" id="UP000095280">
    <property type="component" value="Unplaced"/>
</dbReference>
<sequence>MKPWNRVTPSPNFLLSLSFYIRTKTSTTQQCILYSN</sequence>
<organism evidence="1 2">
    <name type="scientific">Macrostomum lignano</name>
    <dbReference type="NCBI Taxonomy" id="282301"/>
    <lineage>
        <taxon>Eukaryota</taxon>
        <taxon>Metazoa</taxon>
        <taxon>Spiralia</taxon>
        <taxon>Lophotrochozoa</taxon>
        <taxon>Platyhelminthes</taxon>
        <taxon>Rhabditophora</taxon>
        <taxon>Macrostomorpha</taxon>
        <taxon>Macrostomida</taxon>
        <taxon>Macrostomidae</taxon>
        <taxon>Macrostomum</taxon>
    </lineage>
</organism>
<dbReference type="AlphaFoldDB" id="A0A1I8F2W4"/>
<name>A0A1I8F2W4_9PLAT</name>
<protein>
    <submittedName>
        <fullName evidence="2">Uncharacterized protein</fullName>
    </submittedName>
</protein>
<reference evidence="2" key="1">
    <citation type="submission" date="2016-11" db="UniProtKB">
        <authorList>
            <consortium name="WormBaseParasite"/>
        </authorList>
    </citation>
    <scope>IDENTIFICATION</scope>
</reference>